<gene>
    <name evidence="1" type="ORF">CBE74_01595</name>
</gene>
<sequence>MDLEAFIESLGVSILDTHDLPSGIDGMYLHHRKIILIRSGPCTWSHRSTLAQLGYAWYGDAQHGDPRLERRADQFAAQILITPDNYRLAESAHNGCLGAIAYELGVTPRILDVWKRLYQQGRIQPESCLSPA</sequence>
<dbReference type="AlphaFoldDB" id="A0A7Y4LIE7"/>
<keyword evidence="2" id="KW-1185">Reference proteome</keyword>
<reference evidence="1 2" key="4">
    <citation type="journal article" date="2020" name="PLoS ONE">
        <title>Taxonomic classification of strain PO100/5 shows a broader geographic distribution and genetic markers of the recently described Corynebacterium silvaticum.</title>
        <authorList>
            <person name="Viana M.V.C."/>
            <person name="Profeta R."/>
            <person name="da Silva A.L."/>
            <person name="Hurtado R."/>
            <person name="Cerqueira J.C."/>
            <person name="Ribeiro B.F.S."/>
            <person name="Almeida M.O."/>
            <person name="Morais-Rodrigues F."/>
            <person name="Soares S.C."/>
            <person name="Oliveira M."/>
            <person name="Tavares L."/>
            <person name="Figueiredo H."/>
            <person name="Wattam A.R."/>
            <person name="Barh D."/>
            <person name="Ghosh P."/>
            <person name="Silva A."/>
            <person name="Azevedo V."/>
        </authorList>
    </citation>
    <scope>NUCLEOTIDE SEQUENCE [LARGE SCALE GENOMIC DNA]</scope>
    <source>
        <strain evidence="1 2">PO100/5</strain>
    </source>
</reference>
<dbReference type="OrthoDB" id="4727201at2"/>
<accession>A0A7Y4LIE7</accession>
<dbReference type="Proteomes" id="UP000195652">
    <property type="component" value="Chromosome"/>
</dbReference>
<dbReference type="KEGG" id="csil:CBE74_01595"/>
<evidence type="ECO:0000313" key="1">
    <source>
        <dbReference type="EMBL" id="ARU45407.1"/>
    </source>
</evidence>
<dbReference type="EMBL" id="CP021417">
    <property type="protein sequence ID" value="ARU45407.1"/>
    <property type="molecule type" value="Genomic_DNA"/>
</dbReference>
<proteinExistence type="predicted"/>
<evidence type="ECO:0000313" key="2">
    <source>
        <dbReference type="Proteomes" id="UP000195652"/>
    </source>
</evidence>
<organism evidence="1 2">
    <name type="scientific">Corynebacterium silvaticum</name>
    <dbReference type="NCBI Taxonomy" id="2320431"/>
    <lineage>
        <taxon>Bacteria</taxon>
        <taxon>Bacillati</taxon>
        <taxon>Actinomycetota</taxon>
        <taxon>Actinomycetes</taxon>
        <taxon>Mycobacteriales</taxon>
        <taxon>Corynebacteriaceae</taxon>
        <taxon>Corynebacterium</taxon>
    </lineage>
</organism>
<dbReference type="RefSeq" id="WP_087453293.1">
    <property type="nucleotide sequence ID" value="NZ_CP021417.2"/>
</dbReference>
<dbReference type="GeneID" id="78781869"/>
<protein>
    <submittedName>
        <fullName evidence="1">ImmA/IrrE family metallo-endopeptidase</fullName>
    </submittedName>
</protein>
<name>A0A7Y4LIE7_9CORY</name>
<reference evidence="1 2" key="3">
    <citation type="journal article" date="2020" name="Int. J. Syst. Evol. Microbiol.">
        <title>Corynebacterium silvaticum sp. nov., a unique group of NTTB corynebacteria in wild boar and roe deer.</title>
        <authorList>
            <person name="Dangel A."/>
            <person name="Berger A."/>
            <person name="Rau J."/>
            <person name="Eisenberg T."/>
            <person name="Kampfer P."/>
            <person name="Margos G."/>
            <person name="Contzen M."/>
            <person name="Busse H.J."/>
            <person name="Konrad R."/>
            <person name="Peters M."/>
            <person name="Sting R."/>
            <person name="Sing A."/>
        </authorList>
    </citation>
    <scope>NUCLEOTIDE SEQUENCE [LARGE SCALE GENOMIC DNA]</scope>
    <source>
        <strain evidence="1 2">PO100/5</strain>
    </source>
</reference>
<reference evidence="1 2" key="2">
    <citation type="journal article" date="2020" name="Antonie Van Leeuwenhoek">
        <title>Phylogenomic characterisation of a novel corynebacterial species pathogenic to animals.</title>
        <authorList>
            <person name="Moller J."/>
            <person name="Musella L."/>
            <person name="Melnikov V."/>
            <person name="Geissdorfer W."/>
            <person name="Burkovski A."/>
            <person name="Sangal V."/>
        </authorList>
    </citation>
    <scope>NUCLEOTIDE SEQUENCE [LARGE SCALE GENOMIC DNA]</scope>
    <source>
        <strain evidence="1 2">PO100/5</strain>
    </source>
</reference>
<reference evidence="1 2" key="1">
    <citation type="journal article" date="2014" name="BMC Vet. Res.">
        <title>First report of Corynebacterium pseudotuberculosis from caseous lymphadenitis lesions in Black Alentejano pig (Sus scrofa domesticus).</title>
        <authorList>
            <person name="Oliveira M."/>
            <person name="Barroco C."/>
            <person name="Mottola C."/>
            <person name="Santos R."/>
            <person name="Lemsaddek A."/>
            <person name="Tavares L."/>
            <person name="Semedo-Lemsaddek T."/>
        </authorList>
    </citation>
    <scope>NUCLEOTIDE SEQUENCE [LARGE SCALE GENOMIC DNA]</scope>
    <source>
        <strain evidence="1 2">PO100/5</strain>
    </source>
</reference>